<dbReference type="Gene3D" id="3.90.380.10">
    <property type="entry name" value="Naphthalene 1,2-dioxygenase Alpha Subunit, Chain A, domain 1"/>
    <property type="match status" value="1"/>
</dbReference>
<evidence type="ECO:0000256" key="1">
    <source>
        <dbReference type="ARBA" id="ARBA00022714"/>
    </source>
</evidence>
<reference evidence="8" key="1">
    <citation type="journal article" date="2019" name="Int. J. Syst. Evol. Microbiol.">
        <title>The Global Catalogue of Microorganisms (GCM) 10K type strain sequencing project: providing services to taxonomists for standard genome sequencing and annotation.</title>
        <authorList>
            <consortium name="The Broad Institute Genomics Platform"/>
            <consortium name="The Broad Institute Genome Sequencing Center for Infectious Disease"/>
            <person name="Wu L."/>
            <person name="Ma J."/>
        </authorList>
    </citation>
    <scope>NUCLEOTIDE SEQUENCE [LARGE SCALE GENOMIC DNA]</scope>
    <source>
        <strain evidence="8">CGMCC 1.15103</strain>
    </source>
</reference>
<dbReference type="PROSITE" id="PS51296">
    <property type="entry name" value="RIESKE"/>
    <property type="match status" value="1"/>
</dbReference>
<gene>
    <name evidence="7" type="ORF">GCM10011400_30590</name>
</gene>
<keyword evidence="1" id="KW-0001">2Fe-2S</keyword>
<feature type="domain" description="Rieske" evidence="6">
    <location>
        <begin position="38"/>
        <end position="141"/>
    </location>
</feature>
<evidence type="ECO:0000259" key="6">
    <source>
        <dbReference type="PROSITE" id="PS51296"/>
    </source>
</evidence>
<evidence type="ECO:0000256" key="4">
    <source>
        <dbReference type="ARBA" id="ARBA00023004"/>
    </source>
</evidence>
<name>A0ABQ1MJ40_9BURK</name>
<protein>
    <submittedName>
        <fullName evidence="7">(2Fe-2S)-binding protein</fullName>
    </submittedName>
</protein>
<keyword evidence="5" id="KW-0411">Iron-sulfur</keyword>
<dbReference type="SUPFAM" id="SSF50022">
    <property type="entry name" value="ISP domain"/>
    <property type="match status" value="1"/>
</dbReference>
<evidence type="ECO:0000256" key="3">
    <source>
        <dbReference type="ARBA" id="ARBA00023002"/>
    </source>
</evidence>
<keyword evidence="4" id="KW-0408">Iron</keyword>
<evidence type="ECO:0000256" key="5">
    <source>
        <dbReference type="ARBA" id="ARBA00023014"/>
    </source>
</evidence>
<dbReference type="PANTHER" id="PTHR21266">
    <property type="entry name" value="IRON-SULFUR DOMAIN CONTAINING PROTEIN"/>
    <property type="match status" value="1"/>
</dbReference>
<dbReference type="InterPro" id="IPR050584">
    <property type="entry name" value="Cholesterol_7-desaturase"/>
</dbReference>
<dbReference type="Proteomes" id="UP000602004">
    <property type="component" value="Unassembled WGS sequence"/>
</dbReference>
<dbReference type="PANTHER" id="PTHR21266:SF60">
    <property type="entry name" value="3-KETOSTEROID-9-ALPHA-MONOOXYGENASE, OXYGENASE COMPONENT"/>
    <property type="match status" value="1"/>
</dbReference>
<keyword evidence="8" id="KW-1185">Reference proteome</keyword>
<evidence type="ECO:0000313" key="7">
    <source>
        <dbReference type="EMBL" id="GGC41639.1"/>
    </source>
</evidence>
<dbReference type="InterPro" id="IPR036922">
    <property type="entry name" value="Rieske_2Fe-2S_sf"/>
</dbReference>
<dbReference type="SUPFAM" id="SSF55961">
    <property type="entry name" value="Bet v1-like"/>
    <property type="match status" value="1"/>
</dbReference>
<dbReference type="Gene3D" id="2.102.10.10">
    <property type="entry name" value="Rieske [2Fe-2S] iron-sulphur domain"/>
    <property type="match status" value="1"/>
</dbReference>
<organism evidence="7 8">
    <name type="scientific">Paraburkholderia caffeinilytica</name>
    <dbReference type="NCBI Taxonomy" id="1761016"/>
    <lineage>
        <taxon>Bacteria</taxon>
        <taxon>Pseudomonadati</taxon>
        <taxon>Pseudomonadota</taxon>
        <taxon>Betaproteobacteria</taxon>
        <taxon>Burkholderiales</taxon>
        <taxon>Burkholderiaceae</taxon>
        <taxon>Paraburkholderia</taxon>
    </lineage>
</organism>
<dbReference type="Pfam" id="PF00355">
    <property type="entry name" value="Rieske"/>
    <property type="match status" value="1"/>
</dbReference>
<keyword evidence="2" id="KW-0479">Metal-binding</keyword>
<keyword evidence="3" id="KW-0560">Oxidoreductase</keyword>
<sequence>MTGYLHSHEVAANAAPHRVFFRADSIASALMSFLLNAWYVAAFAHEVRADVPFSRTLLGRPVVLYRDAEQRAIALDDRCAHRFAPLSQGRIVDGVLECPYHGLRFSASGQCVHNPHGDGRVPSGAKVRAYPSLERYGAIWFWPGDPARADAALLPSFPFVDPAANVTHDGYLHTRAHYQLSADNLLDLSHFQFLHPDTLGSEAIARGDVQSGSLGDIVWVRRSAYDEALQPFVAQGFGIPPGTRVDRWMDVRWTPPGLLSIVVGVTAAGMPREAGLIAPSAHWLTPETERTTHYFFAFGLPKEMGDAARGLVRYAVEGLMKPFECEDLPMLEAQQKNLGDNEFWAMQPALLPIDAGAIRARRVMERLIAAEQGAVGAVPPQARTIAITPVADTSQAVA</sequence>
<comment type="caution">
    <text evidence="7">The sequence shown here is derived from an EMBL/GenBank/DDBJ whole genome shotgun (WGS) entry which is preliminary data.</text>
</comment>
<evidence type="ECO:0000313" key="8">
    <source>
        <dbReference type="Proteomes" id="UP000602004"/>
    </source>
</evidence>
<evidence type="ECO:0000256" key="2">
    <source>
        <dbReference type="ARBA" id="ARBA00022723"/>
    </source>
</evidence>
<dbReference type="Pfam" id="PF19112">
    <property type="entry name" value="VanA_C"/>
    <property type="match status" value="1"/>
</dbReference>
<accession>A0ABQ1MJ40</accession>
<dbReference type="EMBL" id="BMHL01000004">
    <property type="protein sequence ID" value="GGC41639.1"/>
    <property type="molecule type" value="Genomic_DNA"/>
</dbReference>
<dbReference type="InterPro" id="IPR017941">
    <property type="entry name" value="Rieske_2Fe-2S"/>
</dbReference>
<dbReference type="InterPro" id="IPR044043">
    <property type="entry name" value="VanA_C_cat"/>
</dbReference>
<dbReference type="CDD" id="cd08878">
    <property type="entry name" value="RHO_alpha_C_DMO-like"/>
    <property type="match status" value="1"/>
</dbReference>
<proteinExistence type="predicted"/>